<feature type="coiled-coil region" evidence="1">
    <location>
        <begin position="56"/>
        <end position="86"/>
    </location>
</feature>
<gene>
    <name evidence="2" type="ORF">C1N32_17250</name>
</gene>
<dbReference type="Proteomes" id="UP000236449">
    <property type="component" value="Unassembled WGS sequence"/>
</dbReference>
<organism evidence="2 3">
    <name type="scientific">Vibrio diazotrophicus</name>
    <dbReference type="NCBI Taxonomy" id="685"/>
    <lineage>
        <taxon>Bacteria</taxon>
        <taxon>Pseudomonadati</taxon>
        <taxon>Pseudomonadota</taxon>
        <taxon>Gammaproteobacteria</taxon>
        <taxon>Vibrionales</taxon>
        <taxon>Vibrionaceae</taxon>
        <taxon>Vibrio</taxon>
    </lineage>
</organism>
<dbReference type="RefSeq" id="WP_102966900.1">
    <property type="nucleotide sequence ID" value="NZ_POSK01000012.1"/>
</dbReference>
<evidence type="ECO:0000256" key="1">
    <source>
        <dbReference type="SAM" id="Coils"/>
    </source>
</evidence>
<proteinExistence type="predicted"/>
<protein>
    <submittedName>
        <fullName evidence="2">Uncharacterized protein</fullName>
    </submittedName>
</protein>
<dbReference type="EMBL" id="POSK01000012">
    <property type="protein sequence ID" value="PNI03336.1"/>
    <property type="molecule type" value="Genomic_DNA"/>
</dbReference>
<comment type="caution">
    <text evidence="2">The sequence shown here is derived from an EMBL/GenBank/DDBJ whole genome shotgun (WGS) entry which is preliminary data.</text>
</comment>
<evidence type="ECO:0000313" key="2">
    <source>
        <dbReference type="EMBL" id="PNI03336.1"/>
    </source>
</evidence>
<accession>A0A2J8HYI4</accession>
<sequence length="108" mass="12044">MDIETQLEEHLVKTIKITNRNIPILSDEKRRIAELTVIEAINKLELLIKGKSTASSQEQQEALDALKEITKEATEAKNDISKISNAIDKLAGAINKVEKVASKVVKYM</sequence>
<evidence type="ECO:0000313" key="3">
    <source>
        <dbReference type="Proteomes" id="UP000236449"/>
    </source>
</evidence>
<keyword evidence="1" id="KW-0175">Coiled coil</keyword>
<reference evidence="2 3" key="1">
    <citation type="submission" date="2018-01" db="EMBL/GenBank/DDBJ databases">
        <title>Draft genome sequences of six Vibrio diazotrophicus strains isolated from deep-sea sediments of the Baltic Sea.</title>
        <authorList>
            <person name="Castillo D."/>
            <person name="Vandieken V."/>
            <person name="Chiang O."/>
            <person name="Middelboe M."/>
        </authorList>
    </citation>
    <scope>NUCLEOTIDE SEQUENCE [LARGE SCALE GENOMIC DNA]</scope>
    <source>
        <strain evidence="2 3">60.27F</strain>
    </source>
</reference>
<name>A0A2J8HYI4_VIBDI</name>
<dbReference type="AlphaFoldDB" id="A0A2J8HYI4"/>